<evidence type="ECO:0000313" key="10">
    <source>
        <dbReference type="Proteomes" id="UP000734854"/>
    </source>
</evidence>
<dbReference type="Pfam" id="PF13516">
    <property type="entry name" value="LRR_6"/>
    <property type="match status" value="1"/>
</dbReference>
<dbReference type="InterPro" id="IPR032675">
    <property type="entry name" value="LRR_dom_sf"/>
</dbReference>
<name>A0A8J5KK96_ZINOF</name>
<dbReference type="SMART" id="SM00175">
    <property type="entry name" value="RAB"/>
    <property type="match status" value="1"/>
</dbReference>
<keyword evidence="6" id="KW-0636">Prenylation</keyword>
<evidence type="ECO:0000256" key="5">
    <source>
        <dbReference type="ARBA" id="ARBA00023288"/>
    </source>
</evidence>
<comment type="caution">
    <text evidence="9">The sequence shown here is derived from an EMBL/GenBank/DDBJ whole genome shotgun (WGS) entry which is preliminary data.</text>
</comment>
<keyword evidence="2" id="KW-0547">Nucleotide-binding</keyword>
<evidence type="ECO:0000256" key="6">
    <source>
        <dbReference type="ARBA" id="ARBA00023289"/>
    </source>
</evidence>
<dbReference type="Gene3D" id="3.80.10.10">
    <property type="entry name" value="Ribonuclease Inhibitor"/>
    <property type="match status" value="1"/>
</dbReference>
<keyword evidence="10" id="KW-1185">Reference proteome</keyword>
<organism evidence="9 10">
    <name type="scientific">Zingiber officinale</name>
    <name type="common">Ginger</name>
    <name type="synonym">Amomum zingiber</name>
    <dbReference type="NCBI Taxonomy" id="94328"/>
    <lineage>
        <taxon>Eukaryota</taxon>
        <taxon>Viridiplantae</taxon>
        <taxon>Streptophyta</taxon>
        <taxon>Embryophyta</taxon>
        <taxon>Tracheophyta</taxon>
        <taxon>Spermatophyta</taxon>
        <taxon>Magnoliopsida</taxon>
        <taxon>Liliopsida</taxon>
        <taxon>Zingiberales</taxon>
        <taxon>Zingiberaceae</taxon>
        <taxon>Zingiber</taxon>
    </lineage>
</organism>
<dbReference type="SUPFAM" id="SSF52540">
    <property type="entry name" value="P-loop containing nucleoside triphosphate hydrolases"/>
    <property type="match status" value="2"/>
</dbReference>
<evidence type="ECO:0000256" key="7">
    <source>
        <dbReference type="ARBA" id="ARBA00046278"/>
    </source>
</evidence>
<evidence type="ECO:0000313" key="9">
    <source>
        <dbReference type="EMBL" id="KAG6492511.1"/>
    </source>
</evidence>
<keyword evidence="3" id="KW-0813">Transport</keyword>
<evidence type="ECO:0000256" key="4">
    <source>
        <dbReference type="ARBA" id="ARBA00023134"/>
    </source>
</evidence>
<gene>
    <name evidence="9" type="ORF">ZIOFF_047474</name>
</gene>
<dbReference type="InterPro" id="IPR001806">
    <property type="entry name" value="Small_GTPase"/>
</dbReference>
<dbReference type="PANTHER" id="PTHR47981:SF2">
    <property type="entry name" value="RAS-RELATED PROTEIN RABG3B"/>
    <property type="match status" value="1"/>
</dbReference>
<dbReference type="GO" id="GO:0005525">
    <property type="term" value="F:GTP binding"/>
    <property type="evidence" value="ECO:0007669"/>
    <property type="project" value="UniProtKB-KW"/>
</dbReference>
<feature type="region of interest" description="Disordered" evidence="8">
    <location>
        <begin position="30"/>
        <end position="59"/>
    </location>
</feature>
<dbReference type="Pfam" id="PF00071">
    <property type="entry name" value="Ras"/>
    <property type="match status" value="2"/>
</dbReference>
<proteinExistence type="inferred from homology"/>
<dbReference type="SUPFAM" id="SSF52047">
    <property type="entry name" value="RNI-like"/>
    <property type="match status" value="1"/>
</dbReference>
<accession>A0A8J5KK96</accession>
<dbReference type="EMBL" id="JACMSC010000013">
    <property type="protein sequence ID" value="KAG6492511.1"/>
    <property type="molecule type" value="Genomic_DNA"/>
</dbReference>
<dbReference type="Proteomes" id="UP000734854">
    <property type="component" value="Unassembled WGS sequence"/>
</dbReference>
<dbReference type="PROSITE" id="PS51419">
    <property type="entry name" value="RAB"/>
    <property type="match status" value="1"/>
</dbReference>
<comment type="similarity">
    <text evidence="1">Belongs to the small GTPase superfamily. Rab family.</text>
</comment>
<evidence type="ECO:0000256" key="8">
    <source>
        <dbReference type="SAM" id="MobiDB-lite"/>
    </source>
</evidence>
<dbReference type="PANTHER" id="PTHR47981">
    <property type="entry name" value="RAB FAMILY"/>
    <property type="match status" value="1"/>
</dbReference>
<dbReference type="Gene3D" id="3.40.50.300">
    <property type="entry name" value="P-loop containing nucleotide triphosphate hydrolases"/>
    <property type="match status" value="2"/>
</dbReference>
<keyword evidence="5" id="KW-0449">Lipoprotein</keyword>
<dbReference type="InterPro" id="IPR027417">
    <property type="entry name" value="P-loop_NTPase"/>
</dbReference>
<dbReference type="InterPro" id="IPR001611">
    <property type="entry name" value="Leu-rich_rpt"/>
</dbReference>
<dbReference type="PRINTS" id="PR00449">
    <property type="entry name" value="RASTRNSFRMNG"/>
</dbReference>
<dbReference type="AlphaFoldDB" id="A0A8J5KK96"/>
<reference evidence="9 10" key="1">
    <citation type="submission" date="2020-08" db="EMBL/GenBank/DDBJ databases">
        <title>Plant Genome Project.</title>
        <authorList>
            <person name="Zhang R.-G."/>
        </authorList>
    </citation>
    <scope>NUCLEOTIDE SEQUENCE [LARGE SCALE GENOMIC DNA]</scope>
    <source>
        <tissue evidence="9">Rhizome</tissue>
    </source>
</reference>
<evidence type="ECO:0000256" key="3">
    <source>
        <dbReference type="ARBA" id="ARBA00022927"/>
    </source>
</evidence>
<sequence length="609" mass="67773">MGSLDADSFVFSSSATVEVDSLITCNHGAGTGLHEAHKKKSDEKASKESNMAELPRRPEMAEEIMEKGKLGELRLRPRQQHRDALLAARPCLCLERRGVPLDEVFKALFAAWEASGEAEELLFESAFVHADGRRRGRSRWGGERRRRRLFHGGLLELVADASLAVAEAAATSSANTIIALAGNKADLLESRQEAQSYAQENGLFFMETSAKTAVNVNDIFYEIEKANTFVPNAREKRCSIIASSTGKLIDIDVESVKNAVGIFEGSKGARVIVDMLKENQTLHVLELNNNMIEYSGFARKITLLDIGNNEIGPKGAFSIAEFVKKTKSLLRLNLYMNDIGDAVWLLTIVALCSVASLLKHKLSSKDRLRVVVRNTLRDLSLIDFDFCSIFHLRGVKPGTVVVVAASVGKTSLMNQYPSSSSLFVVSVNLSLLSAFSGLLNLTIRYVHKKFTQQYKATIGADFVTKEILVDERLVTLQIWDIVGQERFQSLGVAFYRGVDCCILVYDNVRRSFDTLDNWHDEFLNQSHSHDIGLYNLYARCWFGISQNLAISNESWLNLENHLYAYQILMNPLEFILSRLNKEMIDTLFGRKTTMATKGIAGGPLDPSLA</sequence>
<keyword evidence="4" id="KW-0342">GTP-binding</keyword>
<comment type="subcellular location">
    <subcellularLocation>
        <location evidence="7">Endomembrane system</location>
        <topology evidence="7">Lipid-anchor</topology>
        <orientation evidence="7">Cytoplasmic side</orientation>
    </subcellularLocation>
</comment>
<dbReference type="GO" id="GO:0012505">
    <property type="term" value="C:endomembrane system"/>
    <property type="evidence" value="ECO:0007669"/>
    <property type="project" value="UniProtKB-SubCell"/>
</dbReference>
<protein>
    <submittedName>
        <fullName evidence="9">Uncharacterized protein</fullName>
    </submittedName>
</protein>
<evidence type="ECO:0000256" key="2">
    <source>
        <dbReference type="ARBA" id="ARBA00022741"/>
    </source>
</evidence>
<dbReference type="GO" id="GO:0003924">
    <property type="term" value="F:GTPase activity"/>
    <property type="evidence" value="ECO:0007669"/>
    <property type="project" value="InterPro"/>
</dbReference>
<evidence type="ECO:0000256" key="1">
    <source>
        <dbReference type="ARBA" id="ARBA00006270"/>
    </source>
</evidence>
<keyword evidence="3" id="KW-0653">Protein transport</keyword>
<dbReference type="GO" id="GO:0015031">
    <property type="term" value="P:protein transport"/>
    <property type="evidence" value="ECO:0007669"/>
    <property type="project" value="UniProtKB-KW"/>
</dbReference>